<dbReference type="PROSITE" id="PS51755">
    <property type="entry name" value="OMPR_PHOB"/>
    <property type="match status" value="1"/>
</dbReference>
<dbReference type="EMBL" id="CP147920">
    <property type="protein sequence ID" value="XAU14431.1"/>
    <property type="molecule type" value="Genomic_DNA"/>
</dbReference>
<dbReference type="Gene3D" id="3.40.50.2300">
    <property type="match status" value="1"/>
</dbReference>
<dbReference type="InterPro" id="IPR001789">
    <property type="entry name" value="Sig_transdc_resp-reg_receiver"/>
</dbReference>
<dbReference type="Gene3D" id="1.10.10.10">
    <property type="entry name" value="Winged helix-like DNA-binding domain superfamily/Winged helix DNA-binding domain"/>
    <property type="match status" value="1"/>
</dbReference>
<feature type="DNA-binding region" description="OmpR/PhoB-type" evidence="7">
    <location>
        <begin position="135"/>
        <end position="228"/>
    </location>
</feature>
<evidence type="ECO:0000256" key="1">
    <source>
        <dbReference type="ARBA" id="ARBA00022553"/>
    </source>
</evidence>
<keyword evidence="11" id="KW-1185">Reference proteome</keyword>
<evidence type="ECO:0000256" key="4">
    <source>
        <dbReference type="ARBA" id="ARBA00023125"/>
    </source>
</evidence>
<accession>A0ABZ3H855</accession>
<sequence length="228" mass="26027">MIDSVMVVEDEMLTARYITSILNGWGIRVIGVFDNAMAVIAAFEEEIPGMVLMDVNIRGKVDGFALSDMIWEQHTVPIVYITAYCDNETLQKAFRPLAYGYVMKPFGPEELETVLRSAYRRHQSERLEEDEAEKSERIVLSPIHTYDLVTASLYADGEDVALTVKQNILLEHLVRHRHQVVSYHDLEFAIWADEEVSSSSLKTVVYSLRKRAPELRIKSLSKQGYILS</sequence>
<name>A0ABZ3H855_9BACT</name>
<dbReference type="RefSeq" id="WP_345972162.1">
    <property type="nucleotide sequence ID" value="NZ_CP147920.1"/>
</dbReference>
<dbReference type="InterPro" id="IPR001867">
    <property type="entry name" value="OmpR/PhoB-type_DNA-bd"/>
</dbReference>
<dbReference type="Proteomes" id="UP001447842">
    <property type="component" value="Chromosome"/>
</dbReference>
<organism evidence="10 11">
    <name type="scientific">Sulfurimonas diazotrophicus</name>
    <dbReference type="NCBI Taxonomy" id="3131939"/>
    <lineage>
        <taxon>Bacteria</taxon>
        <taxon>Pseudomonadati</taxon>
        <taxon>Campylobacterota</taxon>
        <taxon>Epsilonproteobacteria</taxon>
        <taxon>Campylobacterales</taxon>
        <taxon>Sulfurimonadaceae</taxon>
        <taxon>Sulfurimonas</taxon>
    </lineage>
</organism>
<dbReference type="InterPro" id="IPR039420">
    <property type="entry name" value="WalR-like"/>
</dbReference>
<dbReference type="SMART" id="SM00448">
    <property type="entry name" value="REC"/>
    <property type="match status" value="1"/>
</dbReference>
<evidence type="ECO:0000256" key="2">
    <source>
        <dbReference type="ARBA" id="ARBA00023012"/>
    </source>
</evidence>
<keyword evidence="4 7" id="KW-0238">DNA-binding</keyword>
<feature type="domain" description="Response regulatory" evidence="8">
    <location>
        <begin position="4"/>
        <end position="119"/>
    </location>
</feature>
<dbReference type="SUPFAM" id="SSF46894">
    <property type="entry name" value="C-terminal effector domain of the bipartite response regulators"/>
    <property type="match status" value="1"/>
</dbReference>
<keyword evidence="5" id="KW-0804">Transcription</keyword>
<evidence type="ECO:0000259" key="8">
    <source>
        <dbReference type="PROSITE" id="PS50110"/>
    </source>
</evidence>
<evidence type="ECO:0000313" key="11">
    <source>
        <dbReference type="Proteomes" id="UP001447842"/>
    </source>
</evidence>
<dbReference type="SUPFAM" id="SSF52172">
    <property type="entry name" value="CheY-like"/>
    <property type="match status" value="1"/>
</dbReference>
<keyword evidence="2" id="KW-0902">Two-component regulatory system</keyword>
<dbReference type="PROSITE" id="PS50110">
    <property type="entry name" value="RESPONSE_REGULATORY"/>
    <property type="match status" value="1"/>
</dbReference>
<dbReference type="Pfam" id="PF00072">
    <property type="entry name" value="Response_reg"/>
    <property type="match status" value="1"/>
</dbReference>
<proteinExistence type="predicted"/>
<dbReference type="Pfam" id="PF00486">
    <property type="entry name" value="Trans_reg_C"/>
    <property type="match status" value="1"/>
</dbReference>
<dbReference type="PANTHER" id="PTHR48111">
    <property type="entry name" value="REGULATOR OF RPOS"/>
    <property type="match status" value="1"/>
</dbReference>
<dbReference type="SMART" id="SM00862">
    <property type="entry name" value="Trans_reg_C"/>
    <property type="match status" value="1"/>
</dbReference>
<gene>
    <name evidence="10" type="ORF">WCY31_09235</name>
</gene>
<keyword evidence="1 6" id="KW-0597">Phosphoprotein</keyword>
<evidence type="ECO:0000256" key="6">
    <source>
        <dbReference type="PROSITE-ProRule" id="PRU00169"/>
    </source>
</evidence>
<dbReference type="GO" id="GO:0003677">
    <property type="term" value="F:DNA binding"/>
    <property type="evidence" value="ECO:0007669"/>
    <property type="project" value="UniProtKB-KW"/>
</dbReference>
<dbReference type="PANTHER" id="PTHR48111:SF1">
    <property type="entry name" value="TWO-COMPONENT RESPONSE REGULATOR ORR33"/>
    <property type="match status" value="1"/>
</dbReference>
<dbReference type="InterPro" id="IPR016032">
    <property type="entry name" value="Sig_transdc_resp-reg_C-effctor"/>
</dbReference>
<dbReference type="InterPro" id="IPR036388">
    <property type="entry name" value="WH-like_DNA-bd_sf"/>
</dbReference>
<dbReference type="InterPro" id="IPR011006">
    <property type="entry name" value="CheY-like_superfamily"/>
</dbReference>
<evidence type="ECO:0000256" key="7">
    <source>
        <dbReference type="PROSITE-ProRule" id="PRU01091"/>
    </source>
</evidence>
<evidence type="ECO:0000259" key="9">
    <source>
        <dbReference type="PROSITE" id="PS51755"/>
    </source>
</evidence>
<dbReference type="CDD" id="cd00383">
    <property type="entry name" value="trans_reg_C"/>
    <property type="match status" value="1"/>
</dbReference>
<feature type="domain" description="OmpR/PhoB-type" evidence="9">
    <location>
        <begin position="135"/>
        <end position="228"/>
    </location>
</feature>
<evidence type="ECO:0000256" key="5">
    <source>
        <dbReference type="ARBA" id="ARBA00023163"/>
    </source>
</evidence>
<evidence type="ECO:0000313" key="10">
    <source>
        <dbReference type="EMBL" id="XAU14431.1"/>
    </source>
</evidence>
<keyword evidence="3" id="KW-0805">Transcription regulation</keyword>
<protein>
    <submittedName>
        <fullName evidence="10">DNA-binding response regulator</fullName>
    </submittedName>
</protein>
<evidence type="ECO:0000256" key="3">
    <source>
        <dbReference type="ARBA" id="ARBA00023015"/>
    </source>
</evidence>
<reference evidence="10 11" key="1">
    <citation type="submission" date="2024-03" db="EMBL/GenBank/DDBJ databases">
        <title>Sulfurimonas sp. HSL3-1.</title>
        <authorList>
            <person name="Wang S."/>
        </authorList>
    </citation>
    <scope>NUCLEOTIDE SEQUENCE [LARGE SCALE GENOMIC DNA]</scope>
    <source>
        <strain evidence="10 11">HSL3-1</strain>
    </source>
</reference>
<feature type="modified residue" description="4-aspartylphosphate" evidence="6">
    <location>
        <position position="54"/>
    </location>
</feature>